<evidence type="ECO:0000256" key="1">
    <source>
        <dbReference type="ARBA" id="ARBA00004141"/>
    </source>
</evidence>
<feature type="domain" description="TM2" evidence="6">
    <location>
        <begin position="3"/>
        <end position="49"/>
    </location>
</feature>
<protein>
    <submittedName>
        <fullName evidence="7">Cytochrome c oxidase assembly factor Coa1 family protein</fullName>
    </submittedName>
</protein>
<dbReference type="Pfam" id="PF08695">
    <property type="entry name" value="Coa1"/>
    <property type="match status" value="1"/>
</dbReference>
<proteinExistence type="predicted"/>
<reference evidence="7 8" key="1">
    <citation type="journal article" date="2017" name="Int. J. Syst. Evol. Microbiol.">
        <title>Brenneria populi subsp. brevivirga subsp. nov. isolated from symptomatic bark of Populus x euramericana canker, and description of Brenneria populi subsp. populi subsp. nov.</title>
        <authorList>
            <person name="Zheng M.H."/>
            <person name="Piao C.G."/>
            <person name="Xue H."/>
            <person name="Guo M.W."/>
            <person name="Li Y."/>
        </authorList>
    </citation>
    <scope>NUCLEOTIDE SEQUENCE [LARGE SCALE GENOMIC DNA]</scope>
    <source>
        <strain evidence="7 8">D9-5</strain>
    </source>
</reference>
<comment type="subcellular location">
    <subcellularLocation>
        <location evidence="1">Membrane</location>
        <topology evidence="1">Multi-pass membrane protein</topology>
    </subcellularLocation>
</comment>
<dbReference type="Proteomes" id="UP001309705">
    <property type="component" value="Unassembled WGS sequence"/>
</dbReference>
<dbReference type="PANTHER" id="PTHR21016">
    <property type="entry name" value="BETA-AMYLOID BINDING PROTEIN-RELATED"/>
    <property type="match status" value="1"/>
</dbReference>
<sequence>MKRKNRIIALLLSGFLGMLGADRFYLGKIKTGILKLITFGGFGIWWFWDSALLIVDAFLFSLGKDNGFVKDKNGNELKYGLSAYRFKNGRFQQDWFTDDDEGLEKENDVGNSQSIRPGTLKKSWLNRNWKWAIPVSIFSMVIAIFIGVMAILKGNVVYQDALARVKSDVRAIDKLGENISDGYFITGSASNEAVDFKIPVSGEKSRGDIYIQAKNIAGQWVYHTLILNTERNEQVDILTQQ</sequence>
<dbReference type="RefSeq" id="WP_327619966.1">
    <property type="nucleotide sequence ID" value="NZ_JAYWTM010000055.1"/>
</dbReference>
<comment type="caution">
    <text evidence="7">The sequence shown here is derived from an EMBL/GenBank/DDBJ whole genome shotgun (WGS) entry which is preliminary data.</text>
</comment>
<dbReference type="InterPro" id="IPR014807">
    <property type="entry name" value="Coa1"/>
</dbReference>
<evidence type="ECO:0000256" key="5">
    <source>
        <dbReference type="SAM" id="Phobius"/>
    </source>
</evidence>
<evidence type="ECO:0000256" key="4">
    <source>
        <dbReference type="ARBA" id="ARBA00023136"/>
    </source>
</evidence>
<keyword evidence="3 5" id="KW-1133">Transmembrane helix</keyword>
<gene>
    <name evidence="7" type="ORF">VSX58_22285</name>
</gene>
<dbReference type="Pfam" id="PF05154">
    <property type="entry name" value="TM2"/>
    <property type="match status" value="1"/>
</dbReference>
<evidence type="ECO:0000259" key="6">
    <source>
        <dbReference type="Pfam" id="PF05154"/>
    </source>
</evidence>
<feature type="transmembrane region" description="Helical" evidence="5">
    <location>
        <begin position="45"/>
        <end position="63"/>
    </location>
</feature>
<evidence type="ECO:0000313" key="8">
    <source>
        <dbReference type="Proteomes" id="UP001309705"/>
    </source>
</evidence>
<keyword evidence="8" id="KW-1185">Reference proteome</keyword>
<dbReference type="PANTHER" id="PTHR21016:SF25">
    <property type="entry name" value="TM2 DOMAIN-CONTAINING PROTEIN DDB_G0277895-RELATED"/>
    <property type="match status" value="1"/>
</dbReference>
<dbReference type="InterPro" id="IPR050932">
    <property type="entry name" value="TM2D1-3-like"/>
</dbReference>
<keyword evidence="4 5" id="KW-0472">Membrane</keyword>
<evidence type="ECO:0000256" key="3">
    <source>
        <dbReference type="ARBA" id="ARBA00022989"/>
    </source>
</evidence>
<feature type="transmembrane region" description="Helical" evidence="5">
    <location>
        <begin position="131"/>
        <end position="152"/>
    </location>
</feature>
<organism evidence="7 8">
    <name type="scientific">Brenneria populi</name>
    <dbReference type="NCBI Taxonomy" id="1505588"/>
    <lineage>
        <taxon>Bacteria</taxon>
        <taxon>Pseudomonadati</taxon>
        <taxon>Pseudomonadota</taxon>
        <taxon>Gammaproteobacteria</taxon>
        <taxon>Enterobacterales</taxon>
        <taxon>Pectobacteriaceae</taxon>
        <taxon>Brenneria</taxon>
    </lineage>
</organism>
<dbReference type="EMBL" id="JAYWTM010000055">
    <property type="protein sequence ID" value="MEC5345311.1"/>
    <property type="molecule type" value="Genomic_DNA"/>
</dbReference>
<name>A0ABU6JYJ4_9GAMM</name>
<dbReference type="InterPro" id="IPR007829">
    <property type="entry name" value="TM2"/>
</dbReference>
<keyword evidence="2 5" id="KW-0812">Transmembrane</keyword>
<evidence type="ECO:0000313" key="7">
    <source>
        <dbReference type="EMBL" id="MEC5345311.1"/>
    </source>
</evidence>
<evidence type="ECO:0000256" key="2">
    <source>
        <dbReference type="ARBA" id="ARBA00022692"/>
    </source>
</evidence>
<accession>A0ABU6JYJ4</accession>